<accession>A0A2W5C8K8</accession>
<protein>
    <recommendedName>
        <fullName evidence="1">IraD/Gp25-like domain-containing protein</fullName>
    </recommendedName>
</protein>
<dbReference type="SUPFAM" id="SSF160719">
    <property type="entry name" value="gpW/gp25-like"/>
    <property type="match status" value="1"/>
</dbReference>
<reference evidence="2 3" key="1">
    <citation type="submission" date="2017-08" db="EMBL/GenBank/DDBJ databases">
        <title>Infants hospitalized years apart are colonized by the same room-sourced microbial strains.</title>
        <authorList>
            <person name="Brooks B."/>
            <person name="Olm M.R."/>
            <person name="Firek B.A."/>
            <person name="Baker R."/>
            <person name="Thomas B.C."/>
            <person name="Morowitz M.J."/>
            <person name="Banfield J.F."/>
        </authorList>
    </citation>
    <scope>NUCLEOTIDE SEQUENCE [LARGE SCALE GENOMIC DNA]</scope>
    <source>
        <strain evidence="2">S2_018_000_R2_101</strain>
    </source>
</reference>
<evidence type="ECO:0000313" key="3">
    <source>
        <dbReference type="Proteomes" id="UP000249066"/>
    </source>
</evidence>
<dbReference type="EMBL" id="QFNN01000008">
    <property type="protein sequence ID" value="PZO91525.1"/>
    <property type="molecule type" value="Genomic_DNA"/>
</dbReference>
<name>A0A2W5C8K8_9SPHN</name>
<evidence type="ECO:0000313" key="2">
    <source>
        <dbReference type="EMBL" id="PZO91525.1"/>
    </source>
</evidence>
<dbReference type="InterPro" id="IPR007048">
    <property type="entry name" value="IraD/Gp25-like"/>
</dbReference>
<organism evidence="2 3">
    <name type="scientific">Sphingomonas sanxanigenens</name>
    <dbReference type="NCBI Taxonomy" id="397260"/>
    <lineage>
        <taxon>Bacteria</taxon>
        <taxon>Pseudomonadati</taxon>
        <taxon>Pseudomonadota</taxon>
        <taxon>Alphaproteobacteria</taxon>
        <taxon>Sphingomonadales</taxon>
        <taxon>Sphingomonadaceae</taxon>
        <taxon>Sphingomonas</taxon>
    </lineage>
</organism>
<sequence length="124" mass="13346">MIGMNAETGAAIADTDHLAQSIADILKTPIGTRAMRRDYGSLFFELIDAPFNAATRLLLYAATAVALQRWEPRLRLTRVTIVAGDAPGAVNVDLEGERTDRPAANSLTRLTVPLRFASAIAQPV</sequence>
<proteinExistence type="predicted"/>
<dbReference type="Gene3D" id="3.10.450.40">
    <property type="match status" value="1"/>
</dbReference>
<comment type="caution">
    <text evidence="2">The sequence shown here is derived from an EMBL/GenBank/DDBJ whole genome shotgun (WGS) entry which is preliminary data.</text>
</comment>
<evidence type="ECO:0000259" key="1">
    <source>
        <dbReference type="Pfam" id="PF04965"/>
    </source>
</evidence>
<dbReference type="Pfam" id="PF04965">
    <property type="entry name" value="GPW_gp25"/>
    <property type="match status" value="1"/>
</dbReference>
<feature type="domain" description="IraD/Gp25-like" evidence="1">
    <location>
        <begin position="15"/>
        <end position="98"/>
    </location>
</feature>
<dbReference type="AlphaFoldDB" id="A0A2W5C8K8"/>
<gene>
    <name evidence="2" type="ORF">DI623_03115</name>
</gene>
<dbReference type="Proteomes" id="UP000249066">
    <property type="component" value="Unassembled WGS sequence"/>
</dbReference>